<organism evidence="2">
    <name type="scientific">uncultured Solirubrobacteraceae bacterium</name>
    <dbReference type="NCBI Taxonomy" id="1162706"/>
    <lineage>
        <taxon>Bacteria</taxon>
        <taxon>Bacillati</taxon>
        <taxon>Actinomycetota</taxon>
        <taxon>Thermoleophilia</taxon>
        <taxon>Solirubrobacterales</taxon>
        <taxon>Solirubrobacteraceae</taxon>
        <taxon>environmental samples</taxon>
    </lineage>
</organism>
<proteinExistence type="predicted"/>
<feature type="region of interest" description="Disordered" evidence="1">
    <location>
        <begin position="49"/>
        <end position="100"/>
    </location>
</feature>
<feature type="non-terminal residue" evidence="2">
    <location>
        <position position="117"/>
    </location>
</feature>
<feature type="non-terminal residue" evidence="2">
    <location>
        <position position="1"/>
    </location>
</feature>
<dbReference type="EMBL" id="CADCVQ010000031">
    <property type="protein sequence ID" value="CAA9477868.1"/>
    <property type="molecule type" value="Genomic_DNA"/>
</dbReference>
<accession>A0A6J4RPM6</accession>
<evidence type="ECO:0000313" key="2">
    <source>
        <dbReference type="EMBL" id="CAA9477868.1"/>
    </source>
</evidence>
<name>A0A6J4RPM6_9ACTN</name>
<gene>
    <name evidence="2" type="ORF">AVDCRST_MAG67-653</name>
</gene>
<protein>
    <submittedName>
        <fullName evidence="2">Uncharacterized protein</fullName>
    </submittedName>
</protein>
<reference evidence="2" key="1">
    <citation type="submission" date="2020-02" db="EMBL/GenBank/DDBJ databases">
        <authorList>
            <person name="Meier V. D."/>
        </authorList>
    </citation>
    <scope>NUCLEOTIDE SEQUENCE</scope>
    <source>
        <strain evidence="2">AVDCRST_MAG67</strain>
    </source>
</reference>
<feature type="region of interest" description="Disordered" evidence="1">
    <location>
        <begin position="1"/>
        <end position="28"/>
    </location>
</feature>
<dbReference type="AlphaFoldDB" id="A0A6J4RPM6"/>
<evidence type="ECO:0000256" key="1">
    <source>
        <dbReference type="SAM" id="MobiDB-lite"/>
    </source>
</evidence>
<feature type="compositionally biased region" description="Basic residues" evidence="1">
    <location>
        <begin position="68"/>
        <end position="78"/>
    </location>
</feature>
<sequence>DAPHPGPSARVHGQPRMRGPGACRPARRHLQGLHPGRAAESLHVLREAVARPQGPDPQRHRAVLGLRLCRRRRPRQARPGRLQEGKRPAAGQRRATACRRRRWRWRDCATGRGFRAG</sequence>